<reference evidence="2 3" key="1">
    <citation type="submission" date="2013-11" db="EMBL/GenBank/DDBJ databases">
        <title>Complete genome sequence of the cyanide-degrading bacterium Pseudomonas pseudoalcaligenes CECT 5344.</title>
        <authorList>
            <person name="Wibberg D."/>
            <person name="Puehler A."/>
            <person name="Schlueter A."/>
        </authorList>
    </citation>
    <scope>NUCLEOTIDE SEQUENCE [LARGE SCALE GENOMIC DNA]</scope>
    <source>
        <strain evidence="3">CECT 5344</strain>
    </source>
</reference>
<dbReference type="OrthoDB" id="9813502at2"/>
<sequence length="443" mass="48785">MPTPTEADLRAIIQLRPDAAIEYLERKGFAITWNWHDVSAASHARAFTVAKAARLDVLQDIRNALGDNLEKGQTLRDFQRNLRPTLEAKGWWGRQIVVSPDGGAESAQLGSPRRLATIYQTNMQSAYMAGRYAAAYEARETHPYWMYIAVMDGVTRPSHAALHGKVFRWDDPIWQHITPPNGYNCRCRIVALSEAEVQRRGLKVESSAGKLGTETLEAGIDQRTGEIRSETVTTLDTTDRAGKRVRFRPDPGFDGSPVQSHLMDDVLLRKAQRTLGEPAALAEVQQVLLDPVRQKGWEAYIDNAIALGRPQGQSMAFGVLDAADLVFAQGKGAQVQSGIVFMSDARLAGAKVRRHQAAGDALSAAELKALPEQIARPQQVLWDTKNKTLLYILAGGTERAKLAVRFNRESYGKVKVDDAATVFKVAMQDIASGLNGGLYEVVR</sequence>
<dbReference type="Pfam" id="PF04233">
    <property type="entry name" value="Phage_Mu_F"/>
    <property type="match status" value="1"/>
</dbReference>
<name>W6RKP4_ECTO5</name>
<proteinExistence type="predicted"/>
<evidence type="ECO:0000313" key="2">
    <source>
        <dbReference type="EMBL" id="CDM42394.1"/>
    </source>
</evidence>
<dbReference type="NCBIfam" id="TIGR01641">
    <property type="entry name" value="phageSPP1_gp7"/>
    <property type="match status" value="1"/>
</dbReference>
<dbReference type="EMBL" id="HG916826">
    <property type="protein sequence ID" value="CDM42394.1"/>
    <property type="molecule type" value="Genomic_DNA"/>
</dbReference>
<organism evidence="2 3">
    <name type="scientific">Ectopseudomonas oleovorans (strain CECT 5344)</name>
    <name type="common">Pseudomonas pseudoalcaligenes</name>
    <dbReference type="NCBI Taxonomy" id="1182590"/>
    <lineage>
        <taxon>Bacteria</taxon>
        <taxon>Pseudomonadati</taxon>
        <taxon>Pseudomonadota</taxon>
        <taxon>Gammaproteobacteria</taxon>
        <taxon>Pseudomonadales</taxon>
        <taxon>Pseudomonadaceae</taxon>
        <taxon>Ectopseudomonas</taxon>
    </lineage>
</organism>
<dbReference type="HOGENOM" id="CLU_044450_3_1_6"/>
<dbReference type="eggNOG" id="COG2369">
    <property type="taxonomic scope" value="Bacteria"/>
</dbReference>
<protein>
    <submittedName>
        <fullName evidence="2">Virion morphogenesis protein</fullName>
    </submittedName>
</protein>
<dbReference type="InterPro" id="IPR006528">
    <property type="entry name" value="Phage_head_morphogenesis_dom"/>
</dbReference>
<dbReference type="RefSeq" id="WP_003463671.1">
    <property type="nucleotide sequence ID" value="NZ_HG916826.1"/>
</dbReference>
<evidence type="ECO:0000259" key="1">
    <source>
        <dbReference type="Pfam" id="PF04233"/>
    </source>
</evidence>
<dbReference type="AlphaFoldDB" id="W6RKP4"/>
<evidence type="ECO:0000313" key="3">
    <source>
        <dbReference type="Proteomes" id="UP000032841"/>
    </source>
</evidence>
<accession>W6RKP4</accession>
<dbReference type="Proteomes" id="UP000032841">
    <property type="component" value="Chromosome"/>
</dbReference>
<feature type="domain" description="Phage head morphogenesis" evidence="1">
    <location>
        <begin position="59"/>
        <end position="189"/>
    </location>
</feature>
<gene>
    <name evidence="2" type="ORF">BN5_3852</name>
</gene>
<dbReference type="KEGG" id="ppse:BN5_3852"/>